<dbReference type="Gene3D" id="3.40.50.12780">
    <property type="entry name" value="N-terminal domain of ligase-like"/>
    <property type="match status" value="1"/>
</dbReference>
<evidence type="ECO:0000256" key="4">
    <source>
        <dbReference type="ARBA" id="ARBA00022679"/>
    </source>
</evidence>
<dbReference type="InterPro" id="IPR019810">
    <property type="entry name" value="Citrate_synthase_AS"/>
</dbReference>
<evidence type="ECO:0000256" key="5">
    <source>
        <dbReference type="RuleBase" id="RU003406"/>
    </source>
</evidence>
<accession>A0ABY5WD45</accession>
<proteinExistence type="inferred from homology"/>
<name>A0ABY5WD45_9ACTN</name>
<keyword evidence="8" id="KW-1185">Reference proteome</keyword>
<gene>
    <name evidence="7" type="ORF">Dfulv_20550</name>
</gene>
<feature type="domain" description="AMP-dependent synthetase/ligase" evidence="6">
    <location>
        <begin position="16"/>
        <end position="383"/>
    </location>
</feature>
<comment type="similarity">
    <text evidence="2 5">Belongs to the citrate synthase family.</text>
</comment>
<dbReference type="InterPro" id="IPR042099">
    <property type="entry name" value="ANL_N_sf"/>
</dbReference>
<dbReference type="InterPro" id="IPR002020">
    <property type="entry name" value="Citrate_synthase"/>
</dbReference>
<dbReference type="PROSITE" id="PS00455">
    <property type="entry name" value="AMP_BINDING"/>
    <property type="match status" value="1"/>
</dbReference>
<dbReference type="Proteomes" id="UP001059617">
    <property type="component" value="Chromosome"/>
</dbReference>
<dbReference type="EC" id="2.3.3.16" evidence="3"/>
<dbReference type="InterPro" id="IPR036736">
    <property type="entry name" value="ACP-like_sf"/>
</dbReference>
<evidence type="ECO:0000256" key="3">
    <source>
        <dbReference type="ARBA" id="ARBA00012972"/>
    </source>
</evidence>
<evidence type="ECO:0000259" key="6">
    <source>
        <dbReference type="Pfam" id="PF00501"/>
    </source>
</evidence>
<reference evidence="7" key="1">
    <citation type="submission" date="2021-04" db="EMBL/GenBank/DDBJ databases">
        <authorList>
            <person name="Hartkoorn R.C."/>
            <person name="Beaudoing E."/>
            <person name="Hot D."/>
        </authorList>
    </citation>
    <scope>NUCLEOTIDE SEQUENCE</scope>
    <source>
        <strain evidence="7">NRRL B-16292</strain>
    </source>
</reference>
<dbReference type="Pfam" id="PF00501">
    <property type="entry name" value="AMP-binding"/>
    <property type="match status" value="1"/>
</dbReference>
<evidence type="ECO:0000313" key="8">
    <source>
        <dbReference type="Proteomes" id="UP001059617"/>
    </source>
</evidence>
<dbReference type="PANTHER" id="PTHR45527">
    <property type="entry name" value="NONRIBOSOMAL PEPTIDE SYNTHETASE"/>
    <property type="match status" value="1"/>
</dbReference>
<dbReference type="InterPro" id="IPR016143">
    <property type="entry name" value="Citrate_synth-like_sm_a-sub"/>
</dbReference>
<dbReference type="EMBL" id="CP073720">
    <property type="protein sequence ID" value="UWP87489.1"/>
    <property type="molecule type" value="Genomic_DNA"/>
</dbReference>
<keyword evidence="4 5" id="KW-0808">Transferase</keyword>
<evidence type="ECO:0000313" key="7">
    <source>
        <dbReference type="EMBL" id="UWP87489.1"/>
    </source>
</evidence>
<dbReference type="Pfam" id="PF00285">
    <property type="entry name" value="Citrate_synt"/>
    <property type="match status" value="1"/>
</dbReference>
<dbReference type="SUPFAM" id="SSF47336">
    <property type="entry name" value="ACP-like"/>
    <property type="match status" value="1"/>
</dbReference>
<dbReference type="PROSITE" id="PS00480">
    <property type="entry name" value="CITRATE_SYNTHASE"/>
    <property type="match status" value="1"/>
</dbReference>
<dbReference type="PRINTS" id="PR00143">
    <property type="entry name" value="CITRTSNTHASE"/>
</dbReference>
<evidence type="ECO:0000256" key="1">
    <source>
        <dbReference type="ARBA" id="ARBA00005163"/>
    </source>
</evidence>
<dbReference type="SUPFAM" id="SSF48256">
    <property type="entry name" value="Citrate synthase"/>
    <property type="match status" value="1"/>
</dbReference>
<reference evidence="7" key="2">
    <citation type="submission" date="2022-09" db="EMBL/GenBank/DDBJ databases">
        <title>Biosynthetic gene clusters of Dactylosporangioum fulvum.</title>
        <authorList>
            <person name="Caradec T."/>
        </authorList>
    </citation>
    <scope>NUCLEOTIDE SEQUENCE</scope>
    <source>
        <strain evidence="7">NRRL B-16292</strain>
    </source>
</reference>
<dbReference type="SUPFAM" id="SSF56801">
    <property type="entry name" value="Acetyl-CoA synthetase-like"/>
    <property type="match status" value="1"/>
</dbReference>
<dbReference type="InterPro" id="IPR000873">
    <property type="entry name" value="AMP-dep_synth/lig_dom"/>
</dbReference>
<dbReference type="Gene3D" id="1.10.1200.10">
    <property type="entry name" value="ACP-like"/>
    <property type="match status" value="1"/>
</dbReference>
<evidence type="ECO:0000256" key="2">
    <source>
        <dbReference type="ARBA" id="ARBA00010566"/>
    </source>
</evidence>
<dbReference type="Gene3D" id="1.10.230.10">
    <property type="entry name" value="Cytochrome P450-Terp, domain 2"/>
    <property type="match status" value="1"/>
</dbReference>
<protein>
    <recommendedName>
        <fullName evidence="3">citrate synthase (unknown stereospecificity)</fullName>
        <ecNumber evidence="3">2.3.3.16</ecNumber>
    </recommendedName>
</protein>
<dbReference type="InterPro" id="IPR020845">
    <property type="entry name" value="AMP-binding_CS"/>
</dbReference>
<dbReference type="Gene3D" id="3.30.300.30">
    <property type="match status" value="1"/>
</dbReference>
<comment type="pathway">
    <text evidence="1">Carbohydrate metabolism; tricarboxylic acid cycle.</text>
</comment>
<dbReference type="RefSeq" id="WP_259867791.1">
    <property type="nucleotide sequence ID" value="NZ_BAAAST010000003.1"/>
</dbReference>
<dbReference type="Gene3D" id="1.10.580.10">
    <property type="entry name" value="Citrate Synthase, domain 1"/>
    <property type="match status" value="1"/>
</dbReference>
<dbReference type="InterPro" id="IPR036969">
    <property type="entry name" value="Citrate_synthase_sf"/>
</dbReference>
<sequence>MTTGLVPALGSGFCRFAETAADRPALVLSQRVLSYGECNDTARRWASLLWDAAGDRPRRIGVLGYRSEISYLGVLTGVLLGAAFVPLNPNFPQRRTRAMLESADIDALIVDDAAAGQLPELLDGLRRPPVVLVPGAVAPAAVDGRALTAADVAGAGLLSTIPGSAPDDLAYLLFTSGSTGTPKGVPITVGNLSAFLGYVQERYAIQPFDRLSQTFEQTFDLSVFDLLMAWENGAALCAMKPIDLVSPFGYLDRNNVTVWFSVPSVAALLRKRGTLLPGSLPTLRWSLFCGEPLPRGTAEAWQAAAPNSVVENLYGPTEATIACAVHRWDPAVSPGLCVHDTVPIGQFFPGMEPLVVDRSLRPVQDGAAGELCLAGPQVTSGYWRAHELTDVSFFEHGGLRYYRTGDLVRANGCDYAYLGRGDHQVKVGGHRIELGEVEAVLRQAGAVEAVCLVWPDQHTLTAVVSGGSATTPQLIHEAARQLPPYMTPWVVRRIAQMPLNSSGKIDRGKLRDWLGDSGGQGRDGRRFGAAVVRVDSVEELVACTLRVPREQVTDGLSYQSIQEWDSLGHVALMVALEETYGRAVSPECMTALHSIAAIKEFVGEGLDSAAQPLTQPLTQPAAVHRGLDGIVVDRSEITNVDGAAGVLEYRGYSIHDLVEHASYEDVAHLLIAGDLPGPDARRQLHTELAAGRRLPPAVLELLRSLRSVHPMDALLAAVPAVQAFDGEYGARTDESYDDARTAGVRLIGAIPMLVAAHHAFRSGREFVPPPERLGHVDAFLTALTGTTPADATVRFVTRGLVIHADHSSNASTFAARVVTGCRSGIHNAVTAAIAAAGGPLHGGAAERVMRLIDEIGVPENARDYVERTRRRGEPVMGFGHRVYRTEDPRVRYLRSIVVDLSHQRGDDRELQVLDAVAAAMARYRRHGLAPNVDLYAGLGYRLMDLPEDLTVPMFVIGRAAGWVAHVLEQHRNNVLIRPLMEYAGPQGRSVLQDPGRV</sequence>
<dbReference type="InterPro" id="IPR016142">
    <property type="entry name" value="Citrate_synth-like_lrg_a-sub"/>
</dbReference>
<organism evidence="7 8">
    <name type="scientific">Dactylosporangium fulvum</name>
    <dbReference type="NCBI Taxonomy" id="53359"/>
    <lineage>
        <taxon>Bacteria</taxon>
        <taxon>Bacillati</taxon>
        <taxon>Actinomycetota</taxon>
        <taxon>Actinomycetes</taxon>
        <taxon>Micromonosporales</taxon>
        <taxon>Micromonosporaceae</taxon>
        <taxon>Dactylosporangium</taxon>
    </lineage>
</organism>
<dbReference type="PANTHER" id="PTHR45527:SF1">
    <property type="entry name" value="FATTY ACID SYNTHASE"/>
    <property type="match status" value="1"/>
</dbReference>
<dbReference type="InterPro" id="IPR045851">
    <property type="entry name" value="AMP-bd_C_sf"/>
</dbReference>